<dbReference type="RefSeq" id="WP_109456344.1">
    <property type="nucleotide sequence ID" value="NZ_QFBC01000001.1"/>
</dbReference>
<dbReference type="AlphaFoldDB" id="A0A2U2DWY3"/>
<evidence type="ECO:0000313" key="2">
    <source>
        <dbReference type="Proteomes" id="UP000245252"/>
    </source>
</evidence>
<protein>
    <recommendedName>
        <fullName evidence="3">Flagellar basal body-associated protein FliL</fullName>
    </recommendedName>
</protein>
<evidence type="ECO:0008006" key="3">
    <source>
        <dbReference type="Google" id="ProtNLM"/>
    </source>
</evidence>
<organism evidence="1 2">
    <name type="scientific">Metarhizobium album</name>
    <dbReference type="NCBI Taxonomy" id="2182425"/>
    <lineage>
        <taxon>Bacteria</taxon>
        <taxon>Pseudomonadati</taxon>
        <taxon>Pseudomonadota</taxon>
        <taxon>Alphaproteobacteria</taxon>
        <taxon>Hyphomicrobiales</taxon>
        <taxon>Rhizobiaceae</taxon>
        <taxon>Metarhizobium</taxon>
    </lineage>
</organism>
<gene>
    <name evidence="1" type="ORF">DEM27_01110</name>
</gene>
<accession>A0A2U2DWY3</accession>
<dbReference type="EMBL" id="QFBC01000001">
    <property type="protein sequence ID" value="PWE57827.1"/>
    <property type="molecule type" value="Genomic_DNA"/>
</dbReference>
<keyword evidence="2" id="KW-1185">Reference proteome</keyword>
<sequence>MIKLILTGAWVCIVTLGTVYFSVVMATAPAKDPDAEKKAALELVKGESITLPMISNGKVAGYFLSKISFMLDKEKMKGVDLPMTEYLTDELFTLLVGNKMVDIADTSTFNVDEFRKGVKEGLNKRLGDEIVADVLVEQLDYLAKSDTRVSGGAENVKQPVKIVEGTAAETPAAAASESH</sequence>
<name>A0A2U2DWY3_9HYPH</name>
<reference evidence="1 2" key="1">
    <citation type="submission" date="2018-05" db="EMBL/GenBank/DDBJ databases">
        <title>The draft genome of strain NS-104.</title>
        <authorList>
            <person name="Hang P."/>
            <person name="Jiang J."/>
        </authorList>
    </citation>
    <scope>NUCLEOTIDE SEQUENCE [LARGE SCALE GENOMIC DNA]</scope>
    <source>
        <strain evidence="1 2">NS-104</strain>
    </source>
</reference>
<comment type="caution">
    <text evidence="1">The sequence shown here is derived from an EMBL/GenBank/DDBJ whole genome shotgun (WGS) entry which is preliminary data.</text>
</comment>
<dbReference type="OrthoDB" id="7847400at2"/>
<proteinExistence type="predicted"/>
<evidence type="ECO:0000313" key="1">
    <source>
        <dbReference type="EMBL" id="PWE57827.1"/>
    </source>
</evidence>
<dbReference type="Proteomes" id="UP000245252">
    <property type="component" value="Unassembled WGS sequence"/>
</dbReference>